<dbReference type="Gene3D" id="3.10.450.160">
    <property type="entry name" value="inner membrane protein cigr"/>
    <property type="match status" value="1"/>
</dbReference>
<sequence>MANDRNTAYCLPPYSRLGRRLTALTLMAALGLGGAAQAHPGGGPGPGGPPGHARHHHHHGERGHDRHHEPARAWHPGGRVADRYYRDDRYWVRDWHARHLREPPRGYRWLNIDGDYVLAAVATGVITAIILNR</sequence>
<reference evidence="4" key="1">
    <citation type="submission" date="2024-06" db="EMBL/GenBank/DDBJ databases">
        <title>Complete genome of Salinicola endophyticus HNIBRBA4755.</title>
        <authorList>
            <person name="Shin S.Y."/>
            <person name="Kang H."/>
            <person name="Song J."/>
        </authorList>
    </citation>
    <scope>NUCLEOTIDE SEQUENCE</scope>
    <source>
        <strain evidence="4">HNIBRBA4755</strain>
    </source>
</reference>
<evidence type="ECO:0000256" key="3">
    <source>
        <dbReference type="SAM" id="SignalP"/>
    </source>
</evidence>
<feature type="transmembrane region" description="Helical" evidence="2">
    <location>
        <begin position="116"/>
        <end position="132"/>
    </location>
</feature>
<keyword evidence="2" id="KW-0812">Transmembrane</keyword>
<keyword evidence="2" id="KW-1133">Transmembrane helix</keyword>
<accession>A0AB74UCJ1</accession>
<protein>
    <submittedName>
        <fullName evidence="4">RcnB family protein</fullName>
    </submittedName>
</protein>
<name>A0AB74UCJ1_9GAMM</name>
<feature type="chain" id="PRO_5044495317" evidence="3">
    <location>
        <begin position="39"/>
        <end position="133"/>
    </location>
</feature>
<dbReference type="Pfam" id="PF11776">
    <property type="entry name" value="RcnB"/>
    <property type="match status" value="1"/>
</dbReference>
<evidence type="ECO:0000313" key="4">
    <source>
        <dbReference type="EMBL" id="XCJ79463.1"/>
    </source>
</evidence>
<keyword evidence="3" id="KW-0732">Signal</keyword>
<gene>
    <name evidence="4" type="ORF">ABV408_18780</name>
</gene>
<proteinExistence type="predicted"/>
<feature type="signal peptide" evidence="3">
    <location>
        <begin position="1"/>
        <end position="38"/>
    </location>
</feature>
<evidence type="ECO:0000256" key="2">
    <source>
        <dbReference type="SAM" id="Phobius"/>
    </source>
</evidence>
<dbReference type="EMBL" id="CP159578">
    <property type="protein sequence ID" value="XCJ79463.1"/>
    <property type="molecule type" value="Genomic_DNA"/>
</dbReference>
<evidence type="ECO:0000256" key="1">
    <source>
        <dbReference type="SAM" id="MobiDB-lite"/>
    </source>
</evidence>
<organism evidence="4">
    <name type="scientific">Salinicola endophyticus</name>
    <dbReference type="NCBI Taxonomy" id="1949083"/>
    <lineage>
        <taxon>Bacteria</taxon>
        <taxon>Pseudomonadati</taxon>
        <taxon>Pseudomonadota</taxon>
        <taxon>Gammaproteobacteria</taxon>
        <taxon>Oceanospirillales</taxon>
        <taxon>Halomonadaceae</taxon>
        <taxon>Salinicola</taxon>
    </lineage>
</organism>
<feature type="region of interest" description="Disordered" evidence="1">
    <location>
        <begin position="35"/>
        <end position="75"/>
    </location>
</feature>
<feature type="compositionally biased region" description="Basic residues" evidence="1">
    <location>
        <begin position="52"/>
        <end position="61"/>
    </location>
</feature>
<dbReference type="RefSeq" id="WP_353980396.1">
    <property type="nucleotide sequence ID" value="NZ_CP159578.1"/>
</dbReference>
<dbReference type="AlphaFoldDB" id="A0AB74UCJ1"/>
<dbReference type="InterPro" id="IPR024572">
    <property type="entry name" value="RcnB"/>
</dbReference>
<feature type="compositionally biased region" description="Basic and acidic residues" evidence="1">
    <location>
        <begin position="62"/>
        <end position="72"/>
    </location>
</feature>
<keyword evidence="2" id="KW-0472">Membrane</keyword>